<comment type="similarity">
    <text evidence="1">Belongs to the ARG7 family.</text>
</comment>
<sequence length="107" mass="12440">MLWRRREKEAIAPVLYERLLSNLSEEWVEEESHYKVRRGHVPVLVGGDDGAVQRFAVHVKLLKNPSMAELLDMGAQEFGHRQQGVLRIPCDIHHFRRVMDSISKPRS</sequence>
<reference evidence="2 3" key="1">
    <citation type="submission" date="2023-10" db="EMBL/GenBank/DDBJ databases">
        <title>Chromosome-scale genome assembly provides insights into flower coloration mechanisms of Canna indica.</title>
        <authorList>
            <person name="Li C."/>
        </authorList>
    </citation>
    <scope>NUCLEOTIDE SEQUENCE [LARGE SCALE GENOMIC DNA]</scope>
    <source>
        <tissue evidence="2">Flower</tissue>
    </source>
</reference>
<evidence type="ECO:0000313" key="3">
    <source>
        <dbReference type="Proteomes" id="UP001327560"/>
    </source>
</evidence>
<proteinExistence type="inferred from homology"/>
<dbReference type="InterPro" id="IPR003676">
    <property type="entry name" value="SAUR_fam"/>
</dbReference>
<evidence type="ECO:0000313" key="2">
    <source>
        <dbReference type="EMBL" id="WOL12258.1"/>
    </source>
</evidence>
<gene>
    <name evidence="2" type="ORF">Cni_G21024</name>
</gene>
<keyword evidence="3" id="KW-1185">Reference proteome</keyword>
<organism evidence="2 3">
    <name type="scientific">Canna indica</name>
    <name type="common">Indian-shot</name>
    <dbReference type="NCBI Taxonomy" id="4628"/>
    <lineage>
        <taxon>Eukaryota</taxon>
        <taxon>Viridiplantae</taxon>
        <taxon>Streptophyta</taxon>
        <taxon>Embryophyta</taxon>
        <taxon>Tracheophyta</taxon>
        <taxon>Spermatophyta</taxon>
        <taxon>Magnoliopsida</taxon>
        <taxon>Liliopsida</taxon>
        <taxon>Zingiberales</taxon>
        <taxon>Cannaceae</taxon>
        <taxon>Canna</taxon>
    </lineage>
</organism>
<evidence type="ECO:0008006" key="4">
    <source>
        <dbReference type="Google" id="ProtNLM"/>
    </source>
</evidence>
<dbReference type="EMBL" id="CP136895">
    <property type="protein sequence ID" value="WOL12258.1"/>
    <property type="molecule type" value="Genomic_DNA"/>
</dbReference>
<dbReference type="GO" id="GO:0009733">
    <property type="term" value="P:response to auxin"/>
    <property type="evidence" value="ECO:0007669"/>
    <property type="project" value="InterPro"/>
</dbReference>
<dbReference type="Proteomes" id="UP001327560">
    <property type="component" value="Chromosome 6"/>
</dbReference>
<name>A0AAQ3KNP9_9LILI</name>
<protein>
    <recommendedName>
        <fullName evidence="4">SAUR family protein</fullName>
    </recommendedName>
</protein>
<evidence type="ECO:0000256" key="1">
    <source>
        <dbReference type="ARBA" id="ARBA00006974"/>
    </source>
</evidence>
<dbReference type="Pfam" id="PF02519">
    <property type="entry name" value="Auxin_inducible"/>
    <property type="match status" value="1"/>
</dbReference>
<dbReference type="PANTHER" id="PTHR31374">
    <property type="entry name" value="AUXIN-INDUCED PROTEIN-LIKE-RELATED"/>
    <property type="match status" value="1"/>
</dbReference>
<dbReference type="PANTHER" id="PTHR31374:SF198">
    <property type="entry name" value="AUXIN-RESPONSIVE PROTEIN SAUR72"/>
    <property type="match status" value="1"/>
</dbReference>
<dbReference type="AlphaFoldDB" id="A0AAQ3KNP9"/>
<accession>A0AAQ3KNP9</accession>